<accession>A0ABR9T761</accession>
<comment type="caution">
    <text evidence="1">The sequence shown here is derived from an EMBL/GenBank/DDBJ whole genome shotgun (WGS) entry which is preliminary data.</text>
</comment>
<dbReference type="RefSeq" id="WP_196938414.1">
    <property type="nucleotide sequence ID" value="NZ_MU158689.1"/>
</dbReference>
<proteinExistence type="predicted"/>
<evidence type="ECO:0000313" key="2">
    <source>
        <dbReference type="Proteomes" id="UP000618319"/>
    </source>
</evidence>
<protein>
    <submittedName>
        <fullName evidence="1">Uncharacterized protein</fullName>
    </submittedName>
</protein>
<evidence type="ECO:0000313" key="1">
    <source>
        <dbReference type="EMBL" id="MBE8721188.1"/>
    </source>
</evidence>
<reference evidence="1 2" key="1">
    <citation type="submission" date="2018-02" db="EMBL/GenBank/DDBJ databases">
        <title>Sphingobacterium KA21.</title>
        <authorList>
            <person name="Vasarhelyi B.M."/>
            <person name="Deshmukh S."/>
            <person name="Balint B."/>
            <person name="Kukolya J."/>
        </authorList>
    </citation>
    <scope>NUCLEOTIDE SEQUENCE [LARGE SCALE GENOMIC DNA]</scope>
    <source>
        <strain evidence="1 2">Ka21</strain>
    </source>
</reference>
<organism evidence="1 2">
    <name type="scientific">Sphingobacterium pedocola</name>
    <dbReference type="NCBI Taxonomy" id="2082722"/>
    <lineage>
        <taxon>Bacteria</taxon>
        <taxon>Pseudomonadati</taxon>
        <taxon>Bacteroidota</taxon>
        <taxon>Sphingobacteriia</taxon>
        <taxon>Sphingobacteriales</taxon>
        <taxon>Sphingobacteriaceae</taxon>
        <taxon>Sphingobacterium</taxon>
    </lineage>
</organism>
<dbReference type="EMBL" id="PSKQ01000019">
    <property type="protein sequence ID" value="MBE8721188.1"/>
    <property type="molecule type" value="Genomic_DNA"/>
</dbReference>
<gene>
    <name evidence="1" type="ORF">C4F40_10675</name>
</gene>
<dbReference type="Proteomes" id="UP000618319">
    <property type="component" value="Unassembled WGS sequence"/>
</dbReference>
<sequence>MKFNDVTFPHPVLGIADAIGGITGFLNNPQITVSDDRYKIVIECSLTNNDLIKLLQEGKAEFLCEATCSNTVYRENTLSDNARIEFEIPKKQVKGKVEFICLLVAQQSLPNYSNADAHRDYSGFTFDLDKGDILAFFGEFTFDADIKYEKLKAVSSFMEVVEREDIEYTNIDLKKSKIEVQLPTNEYNIYRSDVIAQEIKFASIFHSSLVLNALLTALYNFEEHEDYLWAKALKYRLANEDQFQNLNIKEKENIPEIAQRLLGNPFGRLLSGLNVIVESTESEE</sequence>
<keyword evidence="2" id="KW-1185">Reference proteome</keyword>
<name>A0ABR9T761_9SPHI</name>